<evidence type="ECO:0000313" key="2">
    <source>
        <dbReference type="EMBL" id="KAK5639808.1"/>
    </source>
</evidence>
<feature type="coiled-coil region" evidence="1">
    <location>
        <begin position="19"/>
        <end position="140"/>
    </location>
</feature>
<feature type="coiled-coil region" evidence="1">
    <location>
        <begin position="221"/>
        <end position="409"/>
    </location>
</feature>
<organism evidence="2 3">
    <name type="scientific">Pyrocoelia pectoralis</name>
    <dbReference type="NCBI Taxonomy" id="417401"/>
    <lineage>
        <taxon>Eukaryota</taxon>
        <taxon>Metazoa</taxon>
        <taxon>Ecdysozoa</taxon>
        <taxon>Arthropoda</taxon>
        <taxon>Hexapoda</taxon>
        <taxon>Insecta</taxon>
        <taxon>Pterygota</taxon>
        <taxon>Neoptera</taxon>
        <taxon>Endopterygota</taxon>
        <taxon>Coleoptera</taxon>
        <taxon>Polyphaga</taxon>
        <taxon>Elateriformia</taxon>
        <taxon>Elateroidea</taxon>
        <taxon>Lampyridae</taxon>
        <taxon>Lampyrinae</taxon>
        <taxon>Pyrocoelia</taxon>
    </lineage>
</organism>
<dbReference type="Proteomes" id="UP001329430">
    <property type="component" value="Chromosome 8"/>
</dbReference>
<gene>
    <name evidence="2" type="ORF">RI129_010619</name>
</gene>
<evidence type="ECO:0000256" key="1">
    <source>
        <dbReference type="SAM" id="Coils"/>
    </source>
</evidence>
<keyword evidence="1" id="KW-0175">Coiled coil</keyword>
<dbReference type="AlphaFoldDB" id="A0AAN7V3N2"/>
<reference evidence="2 3" key="1">
    <citation type="journal article" date="2024" name="Insects">
        <title>An Improved Chromosome-Level Genome Assembly of the Firefly Pyrocoelia pectoralis.</title>
        <authorList>
            <person name="Fu X."/>
            <person name="Meyer-Rochow V.B."/>
            <person name="Ballantyne L."/>
            <person name="Zhu X."/>
        </authorList>
    </citation>
    <scope>NUCLEOTIDE SEQUENCE [LARGE SCALE GENOMIC DNA]</scope>
    <source>
        <strain evidence="2">XCY_ONT2</strain>
    </source>
</reference>
<keyword evidence="3" id="KW-1185">Reference proteome</keyword>
<evidence type="ECO:0000313" key="3">
    <source>
        <dbReference type="Proteomes" id="UP001329430"/>
    </source>
</evidence>
<sequence>MRKQGHALESSVPYLQNTIQHLQRDLDKSRESEMELQRAFQIEITKIKTTEGILAQEKRVLEDVRLENERLSEKCVVLNAQHEEFLQKHRTLLDELAAAAHEKDRCEMLEAELTGKNCQLAKLQEHFDKLSVQVTEMEDSGERSQMKAELSRLYSEHEQCTYVIEELQKAKRALDQALQSEIAKVERQNAYYQDCIEKLIIKHKDIRDKMDNDLVELSVEFDDMRSKYAKMRSEHEDLKQNQKYLAGELLAATQMVVDEKMQRLEAATEIDQLAQENSRLTSEKVQTDILRESLKNDVNDLHSKVNEHAQDKKKLQAVIAHLEDVNSQLEMQLETSKEEIKVAQSKVEHCENACKELENSLSDAENCAYMSQEIMEAEKRVFNDSQRMNAELKIEIEKLKQNLTALEFQRLNC</sequence>
<name>A0AAN7V3N2_9COLE</name>
<protein>
    <submittedName>
        <fullName evidence="2">Uncharacterized protein</fullName>
    </submittedName>
</protein>
<dbReference type="EMBL" id="JAVRBK010000008">
    <property type="protein sequence ID" value="KAK5639808.1"/>
    <property type="molecule type" value="Genomic_DNA"/>
</dbReference>
<accession>A0AAN7V3N2</accession>
<comment type="caution">
    <text evidence="2">The sequence shown here is derived from an EMBL/GenBank/DDBJ whole genome shotgun (WGS) entry which is preliminary data.</text>
</comment>
<proteinExistence type="predicted"/>